<gene>
    <name evidence="1" type="ORF">D8780_12450</name>
</gene>
<protein>
    <submittedName>
        <fullName evidence="1">Uncharacterized protein</fullName>
    </submittedName>
</protein>
<dbReference type="AlphaFoldDB" id="A0A3L7JDR9"/>
<sequence length="297" mass="31242">MSSADTLDLSRLDAAPLVATDFSETLATRLAAFAALYEQVQTANPGLPPLDTLTIPTEPVHILNRHFAAAEMLIASKINAAAGQLRLASAAGPALDHLAATYHRTTRLPGESDEELRGRAQLAPEALAEMGMTPGGYIYKIRTAFGDRIKDVRPINRGDGHVELRLLGRTGSGAVDSETLAAIIRAFQPDEAEQSTDIVSVLSANIITPSVDLVLVAPRGPDPAALIEAARRSVATYAAGLHRIGSALYVQALGAAAHVAPVTTVRVRSPLADLVIRPEQAVYLAPDAVSISVEVQS</sequence>
<proteinExistence type="predicted"/>
<dbReference type="EMBL" id="RCWN01000001">
    <property type="protein sequence ID" value="RLQ88917.1"/>
    <property type="molecule type" value="Genomic_DNA"/>
</dbReference>
<accession>A0A3L7JDR9</accession>
<keyword evidence="2" id="KW-1185">Reference proteome</keyword>
<name>A0A3L7JDR9_9HYPH</name>
<evidence type="ECO:0000313" key="1">
    <source>
        <dbReference type="EMBL" id="RLQ88917.1"/>
    </source>
</evidence>
<organism evidence="1 2">
    <name type="scientific">Notoacmeibacter ruber</name>
    <dbReference type="NCBI Taxonomy" id="2670375"/>
    <lineage>
        <taxon>Bacteria</taxon>
        <taxon>Pseudomonadati</taxon>
        <taxon>Pseudomonadota</taxon>
        <taxon>Alphaproteobacteria</taxon>
        <taxon>Hyphomicrobiales</taxon>
        <taxon>Notoacmeibacteraceae</taxon>
        <taxon>Notoacmeibacter</taxon>
    </lineage>
</organism>
<comment type="caution">
    <text evidence="1">The sequence shown here is derived from an EMBL/GenBank/DDBJ whole genome shotgun (WGS) entry which is preliminary data.</text>
</comment>
<evidence type="ECO:0000313" key="2">
    <source>
        <dbReference type="Proteomes" id="UP000281094"/>
    </source>
</evidence>
<reference evidence="1 2" key="1">
    <citation type="submission" date="2018-10" db="EMBL/GenBank/DDBJ databases">
        <title>Notoacmeibacter sp. M2BS9Y-3-1, whole genome shotgun sequence.</title>
        <authorList>
            <person name="Tuo L."/>
        </authorList>
    </citation>
    <scope>NUCLEOTIDE SEQUENCE [LARGE SCALE GENOMIC DNA]</scope>
    <source>
        <strain evidence="1 2">M2BS9Y-3-1</strain>
    </source>
</reference>
<dbReference type="RefSeq" id="WP_121645885.1">
    <property type="nucleotide sequence ID" value="NZ_RCWN01000001.1"/>
</dbReference>
<dbReference type="Proteomes" id="UP000281094">
    <property type="component" value="Unassembled WGS sequence"/>
</dbReference>